<feature type="region of interest" description="Disordered" evidence="1">
    <location>
        <begin position="1"/>
        <end position="21"/>
    </location>
</feature>
<dbReference type="EMBL" id="HBUF01249881">
    <property type="protein sequence ID" value="CAG6679717.1"/>
    <property type="molecule type" value="Transcribed_RNA"/>
</dbReference>
<organism evidence="2">
    <name type="scientific">Cacopsylla melanoneura</name>
    <dbReference type="NCBI Taxonomy" id="428564"/>
    <lineage>
        <taxon>Eukaryota</taxon>
        <taxon>Metazoa</taxon>
        <taxon>Ecdysozoa</taxon>
        <taxon>Arthropoda</taxon>
        <taxon>Hexapoda</taxon>
        <taxon>Insecta</taxon>
        <taxon>Pterygota</taxon>
        <taxon>Neoptera</taxon>
        <taxon>Paraneoptera</taxon>
        <taxon>Hemiptera</taxon>
        <taxon>Sternorrhyncha</taxon>
        <taxon>Psylloidea</taxon>
        <taxon>Psyllidae</taxon>
        <taxon>Psyllinae</taxon>
        <taxon>Cacopsylla</taxon>
    </lineage>
</organism>
<dbReference type="EMBL" id="HBUF01249878">
    <property type="protein sequence ID" value="CAG6679701.1"/>
    <property type="molecule type" value="Transcribed_RNA"/>
</dbReference>
<dbReference type="EMBL" id="HBUF01249879">
    <property type="protein sequence ID" value="CAG6679706.1"/>
    <property type="molecule type" value="Transcribed_RNA"/>
</dbReference>
<proteinExistence type="predicted"/>
<accession>A0A8D8T0N4</accession>
<evidence type="ECO:0000313" key="2">
    <source>
        <dbReference type="EMBL" id="CAG6679701.1"/>
    </source>
</evidence>
<name>A0A8D8T0N4_9HEMI</name>
<sequence length="106" mass="12174">MASSSSSMMVSSVRDSHSSSMSFTAEACSWRRSKQDDTNGDLKGLSSRVKRHSSVEIIFSYLWVFMSTQKTSTSWRLTSLTDLVRGLEYFDFMRFTKFLIKCAMHM</sequence>
<dbReference type="AlphaFoldDB" id="A0A8D8T0N4"/>
<evidence type="ECO:0000256" key="1">
    <source>
        <dbReference type="SAM" id="MobiDB-lite"/>
    </source>
</evidence>
<protein>
    <submittedName>
        <fullName evidence="2">Uncharacterized protein</fullName>
    </submittedName>
</protein>
<dbReference type="EMBL" id="HBUF01249880">
    <property type="protein sequence ID" value="CAG6679712.1"/>
    <property type="molecule type" value="Transcribed_RNA"/>
</dbReference>
<reference evidence="2" key="1">
    <citation type="submission" date="2021-05" db="EMBL/GenBank/DDBJ databases">
        <authorList>
            <person name="Alioto T."/>
            <person name="Alioto T."/>
            <person name="Gomez Garrido J."/>
        </authorList>
    </citation>
    <scope>NUCLEOTIDE SEQUENCE</scope>
</reference>